<comment type="similarity">
    <text evidence="2">Belongs to the inositol monophosphatase superfamily.</text>
</comment>
<dbReference type="InterPro" id="IPR000760">
    <property type="entry name" value="Inositol_monophosphatase-like"/>
</dbReference>
<keyword evidence="3 6" id="KW-0479">Metal-binding</keyword>
<evidence type="ECO:0000256" key="1">
    <source>
        <dbReference type="ARBA" id="ARBA00001946"/>
    </source>
</evidence>
<evidence type="ECO:0000313" key="8">
    <source>
        <dbReference type="Proteomes" id="UP001219568"/>
    </source>
</evidence>
<reference evidence="7" key="2">
    <citation type="submission" date="2023-01" db="EMBL/GenBank/DDBJ databases">
        <authorList>
            <person name="Petersen C."/>
        </authorList>
    </citation>
    <scope>NUCLEOTIDE SEQUENCE</scope>
    <source>
        <strain evidence="7">IBT 15450</strain>
    </source>
</reference>
<evidence type="ECO:0000256" key="3">
    <source>
        <dbReference type="ARBA" id="ARBA00022723"/>
    </source>
</evidence>
<organism evidence="7 8">
    <name type="scientific">Penicillium canescens</name>
    <dbReference type="NCBI Taxonomy" id="5083"/>
    <lineage>
        <taxon>Eukaryota</taxon>
        <taxon>Fungi</taxon>
        <taxon>Dikarya</taxon>
        <taxon>Ascomycota</taxon>
        <taxon>Pezizomycotina</taxon>
        <taxon>Eurotiomycetes</taxon>
        <taxon>Eurotiomycetidae</taxon>
        <taxon>Eurotiales</taxon>
        <taxon>Aspergillaceae</taxon>
        <taxon>Penicillium</taxon>
    </lineage>
</organism>
<dbReference type="Gene3D" id="3.30.540.10">
    <property type="entry name" value="Fructose-1,6-Bisphosphatase, subunit A, domain 1"/>
    <property type="match status" value="1"/>
</dbReference>
<dbReference type="PROSITE" id="PS00629">
    <property type="entry name" value="IMP_1"/>
    <property type="match status" value="1"/>
</dbReference>
<keyword evidence="4" id="KW-0378">Hydrolase</keyword>
<evidence type="ECO:0000256" key="2">
    <source>
        <dbReference type="ARBA" id="ARBA00009759"/>
    </source>
</evidence>
<keyword evidence="8" id="KW-1185">Reference proteome</keyword>
<dbReference type="AlphaFoldDB" id="A0AAD6IKQ7"/>
<dbReference type="GO" id="GO:0046872">
    <property type="term" value="F:metal ion binding"/>
    <property type="evidence" value="ECO:0007669"/>
    <property type="project" value="UniProtKB-KW"/>
</dbReference>
<reference evidence="7" key="1">
    <citation type="journal article" date="2023" name="IMA Fungus">
        <title>Comparative genomic study of the Penicillium genus elucidates a diverse pangenome and 15 lateral gene transfer events.</title>
        <authorList>
            <person name="Petersen C."/>
            <person name="Sorensen T."/>
            <person name="Nielsen M.R."/>
            <person name="Sondergaard T.E."/>
            <person name="Sorensen J.L."/>
            <person name="Fitzpatrick D.A."/>
            <person name="Frisvad J.C."/>
            <person name="Nielsen K.L."/>
        </authorList>
    </citation>
    <scope>NUCLEOTIDE SEQUENCE</scope>
    <source>
        <strain evidence="7">IBT 15450</strain>
    </source>
</reference>
<comment type="caution">
    <text evidence="7">The sequence shown here is derived from an EMBL/GenBank/DDBJ whole genome shotgun (WGS) entry which is preliminary data.</text>
</comment>
<feature type="binding site" evidence="6">
    <location>
        <position position="292"/>
    </location>
    <ligand>
        <name>Mg(2+)</name>
        <dbReference type="ChEBI" id="CHEBI:18420"/>
        <label>1</label>
        <note>catalytic</note>
    </ligand>
</feature>
<evidence type="ECO:0000256" key="6">
    <source>
        <dbReference type="PIRSR" id="PIRSR600760-2"/>
    </source>
</evidence>
<dbReference type="InterPro" id="IPR051090">
    <property type="entry name" value="Inositol_monoP_superfamily"/>
</dbReference>
<dbReference type="PANTHER" id="PTHR43200:SF2">
    <property type="entry name" value="3'(2'),5'-BISPHOSPHATE NUCLEOTIDASE"/>
    <property type="match status" value="1"/>
</dbReference>
<protein>
    <submittedName>
        <fullName evidence="7">3'(2')- 5'-bisphosphate nucleotidase</fullName>
    </submittedName>
</protein>
<dbReference type="GO" id="GO:0008441">
    <property type="term" value="F:3'(2'),5'-bisphosphate nucleotidase activity"/>
    <property type="evidence" value="ECO:0007669"/>
    <property type="project" value="TreeGrafter"/>
</dbReference>
<dbReference type="SUPFAM" id="SSF56655">
    <property type="entry name" value="Carbohydrate phosphatase"/>
    <property type="match status" value="1"/>
</dbReference>
<dbReference type="PANTHER" id="PTHR43200">
    <property type="entry name" value="PHOSPHATASE"/>
    <property type="match status" value="1"/>
</dbReference>
<keyword evidence="5 6" id="KW-0460">Magnesium</keyword>
<dbReference type="Proteomes" id="UP001219568">
    <property type="component" value="Unassembled WGS sequence"/>
</dbReference>
<evidence type="ECO:0000256" key="5">
    <source>
        <dbReference type="ARBA" id="ARBA00022842"/>
    </source>
</evidence>
<feature type="binding site" evidence="6">
    <location>
        <position position="135"/>
    </location>
    <ligand>
        <name>Mg(2+)</name>
        <dbReference type="ChEBI" id="CHEBI:18420"/>
        <label>1</label>
        <note>catalytic</note>
    </ligand>
</feature>
<comment type="cofactor">
    <cofactor evidence="1 6">
        <name>Mg(2+)</name>
        <dbReference type="ChEBI" id="CHEBI:18420"/>
    </cofactor>
</comment>
<accession>A0AAD6IKQ7</accession>
<gene>
    <name evidence="7" type="ORF">N7460_002916</name>
</gene>
<name>A0AAD6IKQ7_PENCN</name>
<evidence type="ECO:0000313" key="7">
    <source>
        <dbReference type="EMBL" id="KAJ6052382.1"/>
    </source>
</evidence>
<dbReference type="InterPro" id="IPR020583">
    <property type="entry name" value="Inositol_monoP_metal-BS"/>
</dbReference>
<feature type="binding site" evidence="6">
    <location>
        <position position="68"/>
    </location>
    <ligand>
        <name>Mg(2+)</name>
        <dbReference type="ChEBI" id="CHEBI:18420"/>
        <label>1</label>
        <note>catalytic</note>
    </ligand>
</feature>
<evidence type="ECO:0000256" key="4">
    <source>
        <dbReference type="ARBA" id="ARBA00022801"/>
    </source>
</evidence>
<dbReference type="EMBL" id="JAQJZL010000002">
    <property type="protein sequence ID" value="KAJ6052382.1"/>
    <property type="molecule type" value="Genomic_DNA"/>
</dbReference>
<proteinExistence type="inferred from homology"/>
<feature type="binding site" evidence="6">
    <location>
        <position position="138"/>
    </location>
    <ligand>
        <name>Mg(2+)</name>
        <dbReference type="ChEBI" id="CHEBI:18420"/>
        <label>1</label>
        <note>catalytic</note>
    </ligand>
</feature>
<dbReference type="Gene3D" id="3.40.190.80">
    <property type="match status" value="1"/>
</dbReference>
<sequence length="359" mass="38892">MKYPYAREHHIAELAVLRASILTNRVQSTVSVISKYDDSPVTIADFGAQALLIKALHDAFPDDKFLGEEDSAVLRAEVALRNKVYDLVSSTVGVSDPQAYGALLPKLRSVEEMLDLIDLGGRGTGGDKGRFWVMDPVDGTAAFLKGQQYAVSLALIEDGREVVGVLGCPNISAKMTRLSEENVEKNGLGIMLSATRGQGSSIRKMTLYGLEDAIPLHDLAPSSSEKLHIIDCAAATDCRHDVVACLANVFGTIYPNTEIWSSHIRYAALIIGGGDVQFFVPTSPACQIHIWDHTGAQLIFTELGGKVTDLDGKTMDFGAGRDLSRNKGLIAARGEIHKTVLDTMKKILEERREGKAQLV</sequence>
<dbReference type="Pfam" id="PF00459">
    <property type="entry name" value="Inositol_P"/>
    <property type="match status" value="1"/>
</dbReference>
<dbReference type="CDD" id="cd01517">
    <property type="entry name" value="PAP_phosphatase"/>
    <property type="match status" value="1"/>
</dbReference>
<dbReference type="GO" id="GO:0000103">
    <property type="term" value="P:sulfate assimilation"/>
    <property type="evidence" value="ECO:0007669"/>
    <property type="project" value="TreeGrafter"/>
</dbReference>